<dbReference type="PANTHER" id="PTHR15921:SF3">
    <property type="entry name" value="PRE-MRNA CLEAVAGE COMPLEX 2 PROTEIN PCF11"/>
    <property type="match status" value="1"/>
</dbReference>
<dbReference type="OrthoDB" id="2129491at2759"/>
<dbReference type="SUPFAM" id="SSF48464">
    <property type="entry name" value="ENTH/VHS domain"/>
    <property type="match status" value="1"/>
</dbReference>
<feature type="domain" description="CID" evidence="2">
    <location>
        <begin position="139"/>
        <end position="283"/>
    </location>
</feature>
<dbReference type="AlphaFoldDB" id="A0A2T0A661"/>
<dbReference type="FunFam" id="1.25.40.90:FF:000016">
    <property type="entry name" value="mRNA cleavage factor complex component Pcf11"/>
    <property type="match status" value="1"/>
</dbReference>
<evidence type="ECO:0000259" key="2">
    <source>
        <dbReference type="PROSITE" id="PS51391"/>
    </source>
</evidence>
<feature type="compositionally biased region" description="Pro residues" evidence="1">
    <location>
        <begin position="115"/>
        <end position="125"/>
    </location>
</feature>
<gene>
    <name evidence="3" type="ORF">AAT19DRAFT_16246</name>
</gene>
<dbReference type="Pfam" id="PF21936">
    <property type="entry name" value="Pcf11_C"/>
    <property type="match status" value="1"/>
</dbReference>
<reference evidence="3 4" key="1">
    <citation type="journal article" date="2018" name="Elife">
        <title>Functional genomics of lipid metabolism in the oleaginous yeast Rhodosporidium toruloides.</title>
        <authorList>
            <person name="Coradetti S.T."/>
            <person name="Pinel D."/>
            <person name="Geiselman G."/>
            <person name="Ito M."/>
            <person name="Mondo S."/>
            <person name="Reilly M.C."/>
            <person name="Cheng Y.F."/>
            <person name="Bauer S."/>
            <person name="Grigoriev I."/>
            <person name="Gladden J.M."/>
            <person name="Simmons B.A."/>
            <person name="Brem R."/>
            <person name="Arkin A.P."/>
            <person name="Skerker J.M."/>
        </authorList>
    </citation>
    <scope>NUCLEOTIDE SEQUENCE [LARGE SCALE GENOMIC DNA]</scope>
    <source>
        <strain evidence="3 4">NBRC 0880</strain>
    </source>
</reference>
<comment type="caution">
    <text evidence="3">The sequence shown here is derived from an EMBL/GenBank/DDBJ whole genome shotgun (WGS) entry which is preliminary data.</text>
</comment>
<dbReference type="GO" id="GO:0006369">
    <property type="term" value="P:termination of RNA polymerase II transcription"/>
    <property type="evidence" value="ECO:0007669"/>
    <property type="project" value="InterPro"/>
</dbReference>
<feature type="compositionally biased region" description="Low complexity" evidence="1">
    <location>
        <begin position="773"/>
        <end position="784"/>
    </location>
</feature>
<feature type="compositionally biased region" description="Low complexity" evidence="1">
    <location>
        <begin position="99"/>
        <end position="114"/>
    </location>
</feature>
<protein>
    <recommendedName>
        <fullName evidence="2">CID domain-containing protein</fullName>
    </recommendedName>
</protein>
<feature type="compositionally biased region" description="Pro residues" evidence="1">
    <location>
        <begin position="378"/>
        <end position="392"/>
    </location>
</feature>
<name>A0A2T0A661_RHOTO</name>
<dbReference type="Gene3D" id="1.25.40.90">
    <property type="match status" value="1"/>
</dbReference>
<feature type="region of interest" description="Disordered" evidence="1">
    <location>
        <begin position="446"/>
        <end position="466"/>
    </location>
</feature>
<feature type="region of interest" description="Disordered" evidence="1">
    <location>
        <begin position="54"/>
        <end position="73"/>
    </location>
</feature>
<dbReference type="EMBL" id="LCTV02000008">
    <property type="protein sequence ID" value="PRQ73493.1"/>
    <property type="molecule type" value="Genomic_DNA"/>
</dbReference>
<accession>A0A2T0A661</accession>
<organism evidence="3 4">
    <name type="scientific">Rhodotorula toruloides</name>
    <name type="common">Yeast</name>
    <name type="synonym">Rhodosporidium toruloides</name>
    <dbReference type="NCBI Taxonomy" id="5286"/>
    <lineage>
        <taxon>Eukaryota</taxon>
        <taxon>Fungi</taxon>
        <taxon>Dikarya</taxon>
        <taxon>Basidiomycota</taxon>
        <taxon>Pucciniomycotina</taxon>
        <taxon>Microbotryomycetes</taxon>
        <taxon>Sporidiobolales</taxon>
        <taxon>Sporidiobolaceae</taxon>
        <taxon>Rhodotorula</taxon>
    </lineage>
</organism>
<dbReference type="InterPro" id="IPR047415">
    <property type="entry name" value="Pcf11_CID"/>
</dbReference>
<feature type="region of interest" description="Disordered" evidence="1">
    <location>
        <begin position="1"/>
        <end position="46"/>
    </location>
</feature>
<dbReference type="CDD" id="cd16982">
    <property type="entry name" value="CID_Pcf11"/>
    <property type="match status" value="1"/>
</dbReference>
<feature type="compositionally biased region" description="Basic and acidic residues" evidence="1">
    <location>
        <begin position="720"/>
        <end position="740"/>
    </location>
</feature>
<dbReference type="InterPro" id="IPR008942">
    <property type="entry name" value="ENTH_VHS"/>
</dbReference>
<dbReference type="InterPro" id="IPR006569">
    <property type="entry name" value="CID_dom"/>
</dbReference>
<dbReference type="PANTHER" id="PTHR15921">
    <property type="entry name" value="PRE-MRNA CLEAVAGE COMPLEX II"/>
    <property type="match status" value="1"/>
</dbReference>
<evidence type="ECO:0000256" key="1">
    <source>
        <dbReference type="SAM" id="MobiDB-lite"/>
    </source>
</evidence>
<proteinExistence type="predicted"/>
<feature type="region of interest" description="Disordered" evidence="1">
    <location>
        <begin position="96"/>
        <end position="141"/>
    </location>
</feature>
<dbReference type="GO" id="GO:0031124">
    <property type="term" value="P:mRNA 3'-end processing"/>
    <property type="evidence" value="ECO:0007669"/>
    <property type="project" value="InterPro"/>
</dbReference>
<dbReference type="PROSITE" id="PS51391">
    <property type="entry name" value="CID"/>
    <property type="match status" value="1"/>
</dbReference>
<dbReference type="GO" id="GO:0005737">
    <property type="term" value="C:cytoplasm"/>
    <property type="evidence" value="ECO:0007669"/>
    <property type="project" value="TreeGrafter"/>
</dbReference>
<dbReference type="GO" id="GO:0003729">
    <property type="term" value="F:mRNA binding"/>
    <property type="evidence" value="ECO:0007669"/>
    <property type="project" value="InterPro"/>
</dbReference>
<dbReference type="SMART" id="SM00582">
    <property type="entry name" value="RPR"/>
    <property type="match status" value="1"/>
</dbReference>
<feature type="compositionally biased region" description="Low complexity" evidence="1">
    <location>
        <begin position="747"/>
        <end position="764"/>
    </location>
</feature>
<feature type="region of interest" description="Disordered" evidence="1">
    <location>
        <begin position="669"/>
        <end position="784"/>
    </location>
</feature>
<sequence>MAYGGRDAADPPEPPAASPARSPLVTTQSLVALENTRARTARMSWYPPPDPYYGYAPPPPAQAPPPAQSYYGYPPPPPAAYPAAYPPAPRYDYPPPPQAYGAYPPAQPSYHHYSSPPPPPAPPPLKEGELRPPPDVAQDPNSFRRYFTQQLQGLTFNSKPIITSLTLFAHEHVVRMSGVVAQCMEEHLRTCPPNYVLPSFYLLDSISKNIGPPYLALFSRFIERVFLSAYHSVDSSTKTKLEELLGTWKTGGADGGELFRMPGEEGEGGRVQRGIEGAIFGARGRGDGLGGKTSREAEMYHAGVQQLPHVATSTERSGVLYDVRRLLSLRQDAATSNPSDQINASQILALKKLESLILNTQLTTEQVNQIRGQLAALAPPPAQRPSASPVPPASVLSPSVQPAPSAAYANLLQPPVPAPAASGGSSGIDLSLLSKLTASGALANLFSPSAASTPPPGIKVEDEGGKKVKVEDETVTKAERDEMAAAWEEEILRLGVGLTNADLVVPRPQAVTLLTLSLPLQCNQCGLRLFDSRQGKHKMDQHLDWHFKYKKRMREATGRASGRNWFTKEEDWYSSDDSHASAADASSSSLAPTTAPSIDRAALKKQKVPVPAAGSDAANLGLGDKPCPICQDRFKSEWSDEEEEWVWWNATVVDGVLYHATCHAETALSRAANPPRTATTSVRTSRESTPLASRKRKADSVGPSPIKQEHDAGATAAEVARVENVKEGEEPEAKRIKSEPGVEEAEQQASLSQGAGSGGLFLPEPEQEEEEATVGAAGEAALDA</sequence>
<evidence type="ECO:0000313" key="3">
    <source>
        <dbReference type="EMBL" id="PRQ73493.1"/>
    </source>
</evidence>
<dbReference type="GO" id="GO:0005849">
    <property type="term" value="C:mRNA cleavage factor complex"/>
    <property type="evidence" value="ECO:0007669"/>
    <property type="project" value="TreeGrafter"/>
</dbReference>
<dbReference type="GO" id="GO:0000993">
    <property type="term" value="F:RNA polymerase II complex binding"/>
    <property type="evidence" value="ECO:0007669"/>
    <property type="project" value="InterPro"/>
</dbReference>
<feature type="compositionally biased region" description="Polar residues" evidence="1">
    <location>
        <begin position="676"/>
        <end position="691"/>
    </location>
</feature>
<dbReference type="InterPro" id="IPR054127">
    <property type="entry name" value="Pcf11_C"/>
</dbReference>
<dbReference type="Proteomes" id="UP000239560">
    <property type="component" value="Unassembled WGS sequence"/>
</dbReference>
<evidence type="ECO:0000313" key="4">
    <source>
        <dbReference type="Proteomes" id="UP000239560"/>
    </source>
</evidence>
<dbReference type="Pfam" id="PF04818">
    <property type="entry name" value="CID"/>
    <property type="match status" value="1"/>
</dbReference>
<dbReference type="InterPro" id="IPR045154">
    <property type="entry name" value="PCF11-like"/>
</dbReference>
<feature type="region of interest" description="Disordered" evidence="1">
    <location>
        <begin position="378"/>
        <end position="398"/>
    </location>
</feature>